<name>A0A1C6JJQ8_9FIRM</name>
<dbReference type="CDD" id="cd00397">
    <property type="entry name" value="DNA_BRE_C"/>
    <property type="match status" value="1"/>
</dbReference>
<dbReference type="InterPro" id="IPR013762">
    <property type="entry name" value="Integrase-like_cat_sf"/>
</dbReference>
<dbReference type="InterPro" id="IPR011010">
    <property type="entry name" value="DNA_brk_join_enz"/>
</dbReference>
<dbReference type="InterPro" id="IPR050090">
    <property type="entry name" value="Tyrosine_recombinase_XerCD"/>
</dbReference>
<keyword evidence="2" id="KW-0238">DNA-binding</keyword>
<dbReference type="EMBL" id="FMHG01000001">
    <property type="protein sequence ID" value="SCJ82198.1"/>
    <property type="molecule type" value="Genomic_DNA"/>
</dbReference>
<feature type="domain" description="Tyr recombinase" evidence="5">
    <location>
        <begin position="112"/>
        <end position="319"/>
    </location>
</feature>
<feature type="compositionally biased region" description="Basic and acidic residues" evidence="4">
    <location>
        <begin position="276"/>
        <end position="289"/>
    </location>
</feature>
<dbReference type="GO" id="GO:0015074">
    <property type="term" value="P:DNA integration"/>
    <property type="evidence" value="ECO:0007669"/>
    <property type="project" value="InterPro"/>
</dbReference>
<dbReference type="AlphaFoldDB" id="A0A1C6JJQ8"/>
<accession>A0A1C6JJQ8</accession>
<dbReference type="InterPro" id="IPR024457">
    <property type="entry name" value="Putative_integrase_N"/>
</dbReference>
<dbReference type="SUPFAM" id="SSF56349">
    <property type="entry name" value="DNA breaking-rejoining enzymes"/>
    <property type="match status" value="1"/>
</dbReference>
<organism evidence="6">
    <name type="scientific">uncultured Anaerotruncus sp</name>
    <dbReference type="NCBI Taxonomy" id="905011"/>
    <lineage>
        <taxon>Bacteria</taxon>
        <taxon>Bacillati</taxon>
        <taxon>Bacillota</taxon>
        <taxon>Clostridia</taxon>
        <taxon>Eubacteriales</taxon>
        <taxon>Oscillospiraceae</taxon>
        <taxon>Anaerotruncus</taxon>
        <taxon>environmental samples</taxon>
    </lineage>
</organism>
<sequence length="329" mass="37811">MDKLTSKDNLEIQLKKTAKSTNEGSYGTRDRYLEGAKRAYRYIAEKYNQQKIQNLRGKHLHDLVDHMKAEGYAPATIRTDLSGIRFMYKKAGGTNRLPTNKELGVPKGERGTIDRAWSDTEVKKAIDTADKMGRPDVSLAIRVGRAFGFRLNEVCTIRVEHIEKAMTQTGGLRVLGKGGKYRSIPIKTDEQRDVVRKLYDYAKNNHLQKGDFIISENKYRGVEAQKKSIQSWICNHRDKFMDKNRAAVIEPGKKRKTERISFHGLRYDFAQEKKERLDKEGVKNPEKEVSQSLGHNRVSITRHYLADVPVKKSKKKGYRHAEKEENSSK</sequence>
<evidence type="ECO:0000256" key="4">
    <source>
        <dbReference type="SAM" id="MobiDB-lite"/>
    </source>
</evidence>
<dbReference type="PANTHER" id="PTHR30349">
    <property type="entry name" value="PHAGE INTEGRASE-RELATED"/>
    <property type="match status" value="1"/>
</dbReference>
<dbReference type="Gene3D" id="1.10.150.130">
    <property type="match status" value="1"/>
</dbReference>
<dbReference type="Pfam" id="PF12834">
    <property type="entry name" value="Phage_int_SAM_2"/>
    <property type="match status" value="1"/>
</dbReference>
<gene>
    <name evidence="6" type="ORF">SAMEA3545359_02264</name>
</gene>
<evidence type="ECO:0000313" key="6">
    <source>
        <dbReference type="EMBL" id="SCJ82198.1"/>
    </source>
</evidence>
<dbReference type="PROSITE" id="PS51898">
    <property type="entry name" value="TYR_RECOMBINASE"/>
    <property type="match status" value="1"/>
</dbReference>
<evidence type="ECO:0000259" key="5">
    <source>
        <dbReference type="PROSITE" id="PS51898"/>
    </source>
</evidence>
<evidence type="ECO:0000256" key="2">
    <source>
        <dbReference type="ARBA" id="ARBA00023125"/>
    </source>
</evidence>
<keyword evidence="3" id="KW-0233">DNA recombination</keyword>
<dbReference type="Pfam" id="PF00589">
    <property type="entry name" value="Phage_integrase"/>
    <property type="match status" value="1"/>
</dbReference>
<dbReference type="InterPro" id="IPR010998">
    <property type="entry name" value="Integrase_recombinase_N"/>
</dbReference>
<evidence type="ECO:0000256" key="3">
    <source>
        <dbReference type="ARBA" id="ARBA00023172"/>
    </source>
</evidence>
<dbReference type="GO" id="GO:0006310">
    <property type="term" value="P:DNA recombination"/>
    <property type="evidence" value="ECO:0007669"/>
    <property type="project" value="UniProtKB-KW"/>
</dbReference>
<dbReference type="Gene3D" id="1.10.443.10">
    <property type="entry name" value="Intergrase catalytic core"/>
    <property type="match status" value="1"/>
</dbReference>
<reference evidence="6" key="1">
    <citation type="submission" date="2015-09" db="EMBL/GenBank/DDBJ databases">
        <authorList>
            <consortium name="Pathogen Informatics"/>
        </authorList>
    </citation>
    <scope>NUCLEOTIDE SEQUENCE</scope>
    <source>
        <strain evidence="6">2789STDY5834896</strain>
    </source>
</reference>
<protein>
    <submittedName>
        <fullName evidence="6">Site-specific tyrosine recombinase XerC</fullName>
    </submittedName>
</protein>
<evidence type="ECO:0000256" key="1">
    <source>
        <dbReference type="ARBA" id="ARBA00008857"/>
    </source>
</evidence>
<dbReference type="InterPro" id="IPR002104">
    <property type="entry name" value="Integrase_catalytic"/>
</dbReference>
<proteinExistence type="inferred from homology"/>
<dbReference type="PANTHER" id="PTHR30349:SF64">
    <property type="entry name" value="PROPHAGE INTEGRASE INTD-RELATED"/>
    <property type="match status" value="1"/>
</dbReference>
<feature type="region of interest" description="Disordered" evidence="4">
    <location>
        <begin position="276"/>
        <end position="329"/>
    </location>
</feature>
<comment type="similarity">
    <text evidence="1">Belongs to the 'phage' integrase family.</text>
</comment>
<dbReference type="GO" id="GO:0003677">
    <property type="term" value="F:DNA binding"/>
    <property type="evidence" value="ECO:0007669"/>
    <property type="project" value="UniProtKB-KW"/>
</dbReference>
<feature type="compositionally biased region" description="Basic and acidic residues" evidence="4">
    <location>
        <begin position="319"/>
        <end position="329"/>
    </location>
</feature>